<protein>
    <submittedName>
        <fullName evidence="2">VOC family protein</fullName>
    </submittedName>
</protein>
<keyword evidence="3" id="KW-1185">Reference proteome</keyword>
<dbReference type="InterPro" id="IPR050383">
    <property type="entry name" value="GlyoxalaseI/FosfomycinResist"/>
</dbReference>
<dbReference type="PROSITE" id="PS51819">
    <property type="entry name" value="VOC"/>
    <property type="match status" value="1"/>
</dbReference>
<accession>A0ABW4R2J7</accession>
<dbReference type="Gene3D" id="3.10.180.10">
    <property type="entry name" value="2,3-Dihydroxybiphenyl 1,2-Dioxygenase, domain 1"/>
    <property type="match status" value="1"/>
</dbReference>
<comment type="caution">
    <text evidence="2">The sequence shown here is derived from an EMBL/GenBank/DDBJ whole genome shotgun (WGS) entry which is preliminary data.</text>
</comment>
<organism evidence="2 3">
    <name type="scientific">Paracoccus pacificus</name>
    <dbReference type="NCBI Taxonomy" id="1463598"/>
    <lineage>
        <taxon>Bacteria</taxon>
        <taxon>Pseudomonadati</taxon>
        <taxon>Pseudomonadota</taxon>
        <taxon>Alphaproteobacteria</taxon>
        <taxon>Rhodobacterales</taxon>
        <taxon>Paracoccaceae</taxon>
        <taxon>Paracoccus</taxon>
    </lineage>
</organism>
<gene>
    <name evidence="2" type="ORF">ACFSCT_01830</name>
</gene>
<dbReference type="InterPro" id="IPR037523">
    <property type="entry name" value="VOC_core"/>
</dbReference>
<dbReference type="PANTHER" id="PTHR21366">
    <property type="entry name" value="GLYOXALASE FAMILY PROTEIN"/>
    <property type="match status" value="1"/>
</dbReference>
<dbReference type="EMBL" id="JBHUEN010000006">
    <property type="protein sequence ID" value="MFD1880451.1"/>
    <property type="molecule type" value="Genomic_DNA"/>
</dbReference>
<dbReference type="InterPro" id="IPR004360">
    <property type="entry name" value="Glyas_Fos-R_dOase_dom"/>
</dbReference>
<evidence type="ECO:0000313" key="3">
    <source>
        <dbReference type="Proteomes" id="UP001597213"/>
    </source>
</evidence>
<dbReference type="RefSeq" id="WP_379139650.1">
    <property type="nucleotide sequence ID" value="NZ_JBHUEN010000006.1"/>
</dbReference>
<sequence>MIRGIDHIVLTVRDIDAACAFYARVLGVEVVAFAGTRRALQIGGQKINLQTLGQETRNHAAIGCGDVCLLTDQSPEQVLAHLAAQGVPVTEGPVAKTGARGPITSIYFNDPDGNLIEIARYDPPHGPAA</sequence>
<evidence type="ECO:0000259" key="1">
    <source>
        <dbReference type="PROSITE" id="PS51819"/>
    </source>
</evidence>
<dbReference type="SUPFAM" id="SSF54593">
    <property type="entry name" value="Glyoxalase/Bleomycin resistance protein/Dihydroxybiphenyl dioxygenase"/>
    <property type="match status" value="1"/>
</dbReference>
<dbReference type="Pfam" id="PF00903">
    <property type="entry name" value="Glyoxalase"/>
    <property type="match status" value="1"/>
</dbReference>
<reference evidence="3" key="1">
    <citation type="journal article" date="2019" name="Int. J. Syst. Evol. Microbiol.">
        <title>The Global Catalogue of Microorganisms (GCM) 10K type strain sequencing project: providing services to taxonomists for standard genome sequencing and annotation.</title>
        <authorList>
            <consortium name="The Broad Institute Genomics Platform"/>
            <consortium name="The Broad Institute Genome Sequencing Center for Infectious Disease"/>
            <person name="Wu L."/>
            <person name="Ma J."/>
        </authorList>
    </citation>
    <scope>NUCLEOTIDE SEQUENCE [LARGE SCALE GENOMIC DNA]</scope>
    <source>
        <strain evidence="3">CCUG 56029</strain>
    </source>
</reference>
<dbReference type="InterPro" id="IPR029068">
    <property type="entry name" value="Glyas_Bleomycin-R_OHBP_Dase"/>
</dbReference>
<dbReference type="Proteomes" id="UP001597213">
    <property type="component" value="Unassembled WGS sequence"/>
</dbReference>
<feature type="domain" description="VOC" evidence="1">
    <location>
        <begin position="4"/>
        <end position="121"/>
    </location>
</feature>
<name>A0ABW4R2J7_9RHOB</name>
<evidence type="ECO:0000313" key="2">
    <source>
        <dbReference type="EMBL" id="MFD1880451.1"/>
    </source>
</evidence>
<dbReference type="CDD" id="cd07253">
    <property type="entry name" value="GLOD5"/>
    <property type="match status" value="1"/>
</dbReference>
<proteinExistence type="predicted"/>
<dbReference type="PANTHER" id="PTHR21366:SF14">
    <property type="entry name" value="GLYOXALASE DOMAIN-CONTAINING PROTEIN 5"/>
    <property type="match status" value="1"/>
</dbReference>